<evidence type="ECO:0000256" key="6">
    <source>
        <dbReference type="ARBA" id="ARBA00023136"/>
    </source>
</evidence>
<evidence type="ECO:0000256" key="5">
    <source>
        <dbReference type="ARBA" id="ARBA00022989"/>
    </source>
</evidence>
<dbReference type="AlphaFoldDB" id="A0A485A820"/>
<evidence type="ECO:0000256" key="2">
    <source>
        <dbReference type="ARBA" id="ARBA00022475"/>
    </source>
</evidence>
<evidence type="ECO:0000256" key="4">
    <source>
        <dbReference type="ARBA" id="ARBA00022692"/>
    </source>
</evidence>
<keyword evidence="5" id="KW-1133">Transmembrane helix</keyword>
<dbReference type="EMBL" id="CAADJD010000004">
    <property type="protein sequence ID" value="VFS55888.1"/>
    <property type="molecule type" value="Genomic_DNA"/>
</dbReference>
<keyword evidence="6" id="KW-0472">Membrane</keyword>
<feature type="domain" description="Mce/MlaD" evidence="7">
    <location>
        <begin position="77"/>
        <end position="138"/>
    </location>
</feature>
<keyword evidence="4" id="KW-0812">Transmembrane</keyword>
<evidence type="ECO:0000259" key="7">
    <source>
        <dbReference type="Pfam" id="PF02470"/>
    </source>
</evidence>
<evidence type="ECO:0000256" key="3">
    <source>
        <dbReference type="ARBA" id="ARBA00022519"/>
    </source>
</evidence>
<dbReference type="Proteomes" id="UP000401081">
    <property type="component" value="Unassembled WGS sequence"/>
</dbReference>
<dbReference type="Pfam" id="PF02470">
    <property type="entry name" value="MlaD"/>
    <property type="match status" value="1"/>
</dbReference>
<keyword evidence="9" id="KW-1185">Reference proteome</keyword>
<dbReference type="PANTHER" id="PTHR30462:SF0">
    <property type="entry name" value="INTERMEMBRANE TRANSPORT PROTEIN YEBT"/>
    <property type="match status" value="1"/>
</dbReference>
<proteinExistence type="predicted"/>
<dbReference type="GO" id="GO:0005886">
    <property type="term" value="C:plasma membrane"/>
    <property type="evidence" value="ECO:0007669"/>
    <property type="project" value="UniProtKB-SubCell"/>
</dbReference>
<dbReference type="InterPro" id="IPR051800">
    <property type="entry name" value="PqiA-PqiB_transport"/>
</dbReference>
<protein>
    <submittedName>
        <fullName evidence="8">Paraquat-inducible protein B</fullName>
    </submittedName>
</protein>
<evidence type="ECO:0000256" key="1">
    <source>
        <dbReference type="ARBA" id="ARBA00004533"/>
    </source>
</evidence>
<evidence type="ECO:0000313" key="9">
    <source>
        <dbReference type="Proteomes" id="UP000401081"/>
    </source>
</evidence>
<dbReference type="PANTHER" id="PTHR30462">
    <property type="entry name" value="INTERMEMBRANE TRANSPORT PROTEIN PQIB-RELATED"/>
    <property type="match status" value="1"/>
</dbReference>
<organism evidence="8 9">
    <name type="scientific">Kluyvera cryocrescens</name>
    <name type="common">Kluyvera citrophila</name>
    <dbReference type="NCBI Taxonomy" id="580"/>
    <lineage>
        <taxon>Bacteria</taxon>
        <taxon>Pseudomonadati</taxon>
        <taxon>Pseudomonadota</taxon>
        <taxon>Gammaproteobacteria</taxon>
        <taxon>Enterobacterales</taxon>
        <taxon>Enterobacteriaceae</taxon>
        <taxon>Kluyvera</taxon>
    </lineage>
</organism>
<reference evidence="8 9" key="1">
    <citation type="submission" date="2019-03" db="EMBL/GenBank/DDBJ databases">
        <authorList>
            <consortium name="Pathogen Informatics"/>
        </authorList>
    </citation>
    <scope>NUCLEOTIDE SEQUENCE [LARGE SCALE GENOMIC DNA]</scope>
    <source>
        <strain evidence="8 9">NCTC12993</strain>
    </source>
</reference>
<evidence type="ECO:0000313" key="8">
    <source>
        <dbReference type="EMBL" id="VFS55888.1"/>
    </source>
</evidence>
<sequence length="199" mass="21637">MVQWTGEMTVDPSVVSLLRDKTRIELQQPKLTLDNPNLSALLTGSTFELVPGEGEPKDHFAVLAADKTLLQQPGVMTLTLTAPESYGIDGGQPIMLHGVKIGQVLQRTLSAKGIEFAIAIDPQYRDLVHGDSKFVVNSKMDVKVGIDGVEFLGASANEWLSGGIRILPGEKGPMKATYPLYANLEKAQENNLSDYPPRH</sequence>
<keyword evidence="3" id="KW-0997">Cell inner membrane</keyword>
<dbReference type="InterPro" id="IPR003399">
    <property type="entry name" value="Mce/MlaD"/>
</dbReference>
<accession>A0A485A820</accession>
<gene>
    <name evidence="8" type="ORF">NCTC12993_00277</name>
</gene>
<name>A0A485A820_KLUCR</name>
<keyword evidence="2" id="KW-1003">Cell membrane</keyword>
<comment type="subcellular location">
    <subcellularLocation>
        <location evidence="1">Cell inner membrane</location>
    </subcellularLocation>
</comment>